<accession>A0A7M5WKB8</accession>
<evidence type="ECO:0000256" key="4">
    <source>
        <dbReference type="ARBA" id="ARBA00022525"/>
    </source>
</evidence>
<evidence type="ECO:0000256" key="9">
    <source>
        <dbReference type="SAM" id="SignalP"/>
    </source>
</evidence>
<protein>
    <recommendedName>
        <fullName evidence="8">Protein Wnt</fullName>
    </recommendedName>
</protein>
<evidence type="ECO:0000256" key="3">
    <source>
        <dbReference type="ARBA" id="ARBA00022473"/>
    </source>
</evidence>
<dbReference type="RefSeq" id="XP_066924133.1">
    <property type="nucleotide sequence ID" value="XM_067068032.1"/>
</dbReference>
<evidence type="ECO:0000256" key="7">
    <source>
        <dbReference type="ARBA" id="ARBA00023157"/>
    </source>
</evidence>
<dbReference type="PROSITE" id="PS51257">
    <property type="entry name" value="PROKAR_LIPOPROTEIN"/>
    <property type="match status" value="1"/>
</dbReference>
<evidence type="ECO:0000256" key="8">
    <source>
        <dbReference type="RuleBase" id="RU003500"/>
    </source>
</evidence>
<comment type="subcellular location">
    <subcellularLocation>
        <location evidence="1 8">Secreted</location>
        <location evidence="1 8">Extracellular space</location>
        <location evidence="1 8">Extracellular matrix</location>
    </subcellularLocation>
</comment>
<comment type="function">
    <text evidence="8">Ligand for members of the frizzled family of seven transmembrane receptors.</text>
</comment>
<sequence>MKITLFILIIGSLCACVQSNIKWVGIKNYPINAIWTKHDVCTKRNGFTWRQVRFCRQQFPWMLFAHDAAKDTVDECETVLKQHQWNCQTINKAPAFNIDLKKDTKESAFVHALSASTLALTVARGCMAGKLDKCTCLQRKQQISFPSEMVGRDNASSVNNLVGCKGILSVGKRFSSEFMSAGVRWKAKTDRHKMEMAVQKHNLNVGLQELNGGEHISCTCNGATAGCTVKFCHRRLVLMQDVANKLLNKYHNAVQTSRNDFHDDNKSNTNKGTSLDIYKAETKHEKSLIYLDNVDHCKTNKGVYSSTGRRCTAQKSSPDSCDKICCGKGHRIRRIEIHSKCNCKFVYCCDVKCETCVRYDTILECL</sequence>
<dbReference type="GO" id="GO:0005109">
    <property type="term" value="F:frizzled binding"/>
    <property type="evidence" value="ECO:0007669"/>
    <property type="project" value="TreeGrafter"/>
</dbReference>
<dbReference type="EnsemblMetazoa" id="CLYHEMT007031.1">
    <property type="protein sequence ID" value="CLYHEMP007031.1"/>
    <property type="gene ID" value="CLYHEMG007031"/>
</dbReference>
<evidence type="ECO:0000256" key="2">
    <source>
        <dbReference type="ARBA" id="ARBA00005683"/>
    </source>
</evidence>
<keyword evidence="6 8" id="KW-0879">Wnt signaling pathway</keyword>
<reference evidence="10" key="1">
    <citation type="submission" date="2021-01" db="UniProtKB">
        <authorList>
            <consortium name="EnsemblMetazoa"/>
        </authorList>
    </citation>
    <scope>IDENTIFICATION</scope>
</reference>
<evidence type="ECO:0000313" key="11">
    <source>
        <dbReference type="Proteomes" id="UP000594262"/>
    </source>
</evidence>
<dbReference type="InterPro" id="IPR005817">
    <property type="entry name" value="Wnt"/>
</dbReference>
<comment type="similarity">
    <text evidence="2 8">Belongs to the Wnt family.</text>
</comment>
<dbReference type="AlphaFoldDB" id="A0A7M5WKB8"/>
<name>A0A7M5WKB8_9CNID</name>
<dbReference type="PRINTS" id="PR01349">
    <property type="entry name" value="WNTPROTEIN"/>
</dbReference>
<dbReference type="PANTHER" id="PTHR12027">
    <property type="entry name" value="WNT RELATED"/>
    <property type="match status" value="1"/>
</dbReference>
<dbReference type="GO" id="GO:0005125">
    <property type="term" value="F:cytokine activity"/>
    <property type="evidence" value="ECO:0007669"/>
    <property type="project" value="TreeGrafter"/>
</dbReference>
<dbReference type="Gene3D" id="3.30.2460.20">
    <property type="match status" value="1"/>
</dbReference>
<organism evidence="10 11">
    <name type="scientific">Clytia hemisphaerica</name>
    <dbReference type="NCBI Taxonomy" id="252671"/>
    <lineage>
        <taxon>Eukaryota</taxon>
        <taxon>Metazoa</taxon>
        <taxon>Cnidaria</taxon>
        <taxon>Hydrozoa</taxon>
        <taxon>Hydroidolina</taxon>
        <taxon>Leptothecata</taxon>
        <taxon>Obeliida</taxon>
        <taxon>Clytiidae</taxon>
        <taxon>Clytia</taxon>
    </lineage>
</organism>
<dbReference type="GO" id="GO:0060070">
    <property type="term" value="P:canonical Wnt signaling pathway"/>
    <property type="evidence" value="ECO:0007669"/>
    <property type="project" value="TreeGrafter"/>
</dbReference>
<keyword evidence="4" id="KW-0964">Secreted</keyword>
<dbReference type="SMART" id="SM00097">
    <property type="entry name" value="WNT1"/>
    <property type="match status" value="1"/>
</dbReference>
<feature type="signal peptide" evidence="9">
    <location>
        <begin position="1"/>
        <end position="19"/>
    </location>
</feature>
<evidence type="ECO:0000313" key="10">
    <source>
        <dbReference type="EnsemblMetazoa" id="CLYHEMP007031.1"/>
    </source>
</evidence>
<dbReference type="Proteomes" id="UP000594262">
    <property type="component" value="Unplaced"/>
</dbReference>
<dbReference type="GO" id="GO:0030182">
    <property type="term" value="P:neuron differentiation"/>
    <property type="evidence" value="ECO:0007669"/>
    <property type="project" value="TreeGrafter"/>
</dbReference>
<dbReference type="GO" id="GO:0045165">
    <property type="term" value="P:cell fate commitment"/>
    <property type="evidence" value="ECO:0007669"/>
    <property type="project" value="TreeGrafter"/>
</dbReference>
<proteinExistence type="inferred from homology"/>
<feature type="chain" id="PRO_5029460244" description="Protein Wnt" evidence="9">
    <location>
        <begin position="20"/>
        <end position="366"/>
    </location>
</feature>
<dbReference type="InterPro" id="IPR043158">
    <property type="entry name" value="Wnt_C"/>
</dbReference>
<dbReference type="GeneID" id="136811430"/>
<evidence type="ECO:0000256" key="5">
    <source>
        <dbReference type="ARBA" id="ARBA00022530"/>
    </source>
</evidence>
<keyword evidence="9" id="KW-0732">Signal</keyword>
<keyword evidence="3 8" id="KW-0217">Developmental protein</keyword>
<keyword evidence="5" id="KW-0272">Extracellular matrix</keyword>
<dbReference type="PANTHER" id="PTHR12027:SF102">
    <property type="entry name" value="PROTEIN WNT"/>
    <property type="match status" value="1"/>
</dbReference>
<dbReference type="Pfam" id="PF00110">
    <property type="entry name" value="wnt"/>
    <property type="match status" value="1"/>
</dbReference>
<keyword evidence="11" id="KW-1185">Reference proteome</keyword>
<dbReference type="GO" id="GO:0005615">
    <property type="term" value="C:extracellular space"/>
    <property type="evidence" value="ECO:0007669"/>
    <property type="project" value="TreeGrafter"/>
</dbReference>
<evidence type="ECO:0000256" key="6">
    <source>
        <dbReference type="ARBA" id="ARBA00022687"/>
    </source>
</evidence>
<dbReference type="OrthoDB" id="5945655at2759"/>
<keyword evidence="7" id="KW-1015">Disulfide bond</keyword>
<evidence type="ECO:0000256" key="1">
    <source>
        <dbReference type="ARBA" id="ARBA00004498"/>
    </source>
</evidence>